<organism evidence="11 13">
    <name type="scientific">Hydra vulgaris</name>
    <name type="common">Hydra</name>
    <name type="synonym">Hydra attenuata</name>
    <dbReference type="NCBI Taxonomy" id="6087"/>
    <lineage>
        <taxon>Eukaryota</taxon>
        <taxon>Metazoa</taxon>
        <taxon>Cnidaria</taxon>
        <taxon>Hydrozoa</taxon>
        <taxon>Hydroidolina</taxon>
        <taxon>Anthoathecata</taxon>
        <taxon>Aplanulata</taxon>
        <taxon>Hydridae</taxon>
        <taxon>Hydra</taxon>
    </lineage>
</organism>
<comment type="subcellular location">
    <subcellularLocation>
        <location evidence="2">Cytoplasm</location>
        <location evidence="2">Cytosol</location>
    </subcellularLocation>
    <subcellularLocation>
        <location evidence="1">Cytoplasmic vesicle</location>
        <location evidence="1">Autophagosome</location>
    </subcellularLocation>
    <subcellularLocation>
        <location evidence="10">Nucleus</location>
        <location evidence="10">Nuclear body</location>
    </subcellularLocation>
</comment>
<dbReference type="GeneID" id="105850268"/>
<keyword evidence="6" id="KW-0010">Activator</keyword>
<evidence type="ECO:0000256" key="8">
    <source>
        <dbReference type="ARBA" id="ARBA00023242"/>
    </source>
</evidence>
<name>A0ABM4DNK5_HYDVU</name>
<dbReference type="Proteomes" id="UP001652625">
    <property type="component" value="Chromosome 15"/>
</dbReference>
<keyword evidence="8" id="KW-0539">Nucleus</keyword>
<keyword evidence="3" id="KW-0963">Cytoplasm</keyword>
<evidence type="ECO:0000256" key="4">
    <source>
        <dbReference type="ARBA" id="ARBA00023006"/>
    </source>
</evidence>
<dbReference type="RefSeq" id="XP_065676157.1">
    <property type="nucleotide sequence ID" value="XM_065820085.1"/>
</dbReference>
<proteinExistence type="predicted"/>
<keyword evidence="7" id="KW-0804">Transcription</keyword>
<evidence type="ECO:0000256" key="2">
    <source>
        <dbReference type="ARBA" id="ARBA00004514"/>
    </source>
</evidence>
<evidence type="ECO:0000313" key="11">
    <source>
        <dbReference type="Proteomes" id="UP001652625"/>
    </source>
</evidence>
<evidence type="ECO:0000313" key="12">
    <source>
        <dbReference type="RefSeq" id="XP_065676156.1"/>
    </source>
</evidence>
<keyword evidence="4" id="KW-0072">Autophagy</keyword>
<evidence type="ECO:0000256" key="3">
    <source>
        <dbReference type="ARBA" id="ARBA00022490"/>
    </source>
</evidence>
<keyword evidence="11" id="KW-1185">Reference proteome</keyword>
<protein>
    <submittedName>
        <fullName evidence="12 13">Tumor protein p53-inducible nuclear protein 2</fullName>
    </submittedName>
</protein>
<evidence type="ECO:0000256" key="7">
    <source>
        <dbReference type="ARBA" id="ARBA00023163"/>
    </source>
</evidence>
<evidence type="ECO:0000256" key="9">
    <source>
        <dbReference type="ARBA" id="ARBA00023329"/>
    </source>
</evidence>
<keyword evidence="9" id="KW-0968">Cytoplasmic vesicle</keyword>
<dbReference type="PANTHER" id="PTHR31671">
    <property type="entry name" value="DIABETES AND OBESITY REGULATED, ISOFORM G"/>
    <property type="match status" value="1"/>
</dbReference>
<keyword evidence="5" id="KW-0805">Transcription regulation</keyword>
<evidence type="ECO:0000256" key="1">
    <source>
        <dbReference type="ARBA" id="ARBA00004419"/>
    </source>
</evidence>
<evidence type="ECO:0000313" key="13">
    <source>
        <dbReference type="RefSeq" id="XP_065676157.1"/>
    </source>
</evidence>
<dbReference type="PANTHER" id="PTHR31671:SF3">
    <property type="entry name" value="DIABETES AND OBESITY REGULATED, ISOFORM G"/>
    <property type="match status" value="1"/>
</dbReference>
<reference evidence="12 13" key="1">
    <citation type="submission" date="2025-05" db="UniProtKB">
        <authorList>
            <consortium name="RefSeq"/>
        </authorList>
    </citation>
    <scope>IDENTIFICATION</scope>
</reference>
<dbReference type="InterPro" id="IPR029431">
    <property type="entry name" value="TP53INP"/>
</dbReference>
<sequence length="202" mass="22979">MLSAISSYIWGSSEQAEEKTSDVKPPCEGLETLENDWVFIKPKDFADNTVKRAHFNEDGLSTASESSVEESWLVTPPQCFNAKMEIDKTSNMSPMENLLIEHPSMSIYHVSNKEDKEMKDVKEISVGRQNCDHRAVAGRLQLLESRTPLKDLSEKILNKKRNKVNNNKQKNMVYIRSRSTRANKQYGRMNGKHTGMVGKRAS</sequence>
<evidence type="ECO:0000256" key="6">
    <source>
        <dbReference type="ARBA" id="ARBA00023159"/>
    </source>
</evidence>
<accession>A0ABM4DNK5</accession>
<dbReference type="RefSeq" id="XP_065676156.1">
    <property type="nucleotide sequence ID" value="XM_065820084.1"/>
</dbReference>
<evidence type="ECO:0000256" key="5">
    <source>
        <dbReference type="ARBA" id="ARBA00023015"/>
    </source>
</evidence>
<dbReference type="Pfam" id="PF14839">
    <property type="entry name" value="DOR"/>
    <property type="match status" value="1"/>
</dbReference>
<gene>
    <name evidence="12 13" type="primary">LOC105850268</name>
</gene>
<evidence type="ECO:0000256" key="10">
    <source>
        <dbReference type="ARBA" id="ARBA00034306"/>
    </source>
</evidence>